<dbReference type="Proteomes" id="UP000001510">
    <property type="component" value="Chromosome"/>
</dbReference>
<dbReference type="EnsemblBacteria" id="BAG01246">
    <property type="protein sequence ID" value="BAG01246"/>
    <property type="gene ID" value="MAE_14240"/>
</dbReference>
<dbReference type="KEGG" id="mar:MAE_14240"/>
<reference evidence="1 2" key="1">
    <citation type="journal article" date="2007" name="DNA Res.">
        <title>Complete genomic structure of the bloom-forming toxic cyanobacterium Microcystis aeruginosa NIES-843.</title>
        <authorList>
            <person name="Kaneko T."/>
            <person name="Nakajima N."/>
            <person name="Okamoto S."/>
            <person name="Suzuki I."/>
            <person name="Tanabe Y."/>
            <person name="Tamaoki M."/>
            <person name="Nakamura Y."/>
            <person name="Kasai F."/>
            <person name="Watanabe A."/>
            <person name="Kawashima K."/>
            <person name="Kishida Y."/>
            <person name="Ono A."/>
            <person name="Shimizu Y."/>
            <person name="Takahashi C."/>
            <person name="Minami C."/>
            <person name="Fujishiro T."/>
            <person name="Kohara M."/>
            <person name="Katoh M."/>
            <person name="Nakazaki N."/>
            <person name="Nakayama S."/>
            <person name="Yamada M."/>
            <person name="Tabata S."/>
            <person name="Watanabe M.M."/>
        </authorList>
    </citation>
    <scope>NUCLEOTIDE SEQUENCE [LARGE SCALE GENOMIC DNA]</scope>
    <source>
        <strain evidence="2">NIES-843 / IAM M-247</strain>
    </source>
</reference>
<name>B0JU58_MICAN</name>
<evidence type="ECO:0000313" key="2">
    <source>
        <dbReference type="Proteomes" id="UP000001510"/>
    </source>
</evidence>
<sequence length="62" mass="7321">MGVFYEEKWTKVDKATQIFSTKLDIFLKILSRRIAIDIKINIVSILQLTKLEEFPLFFVKIS</sequence>
<proteinExistence type="predicted"/>
<gene>
    <name evidence="1" type="ordered locus">MAE_14240</name>
</gene>
<dbReference type="PaxDb" id="449447-MAE_14240"/>
<dbReference type="HOGENOM" id="CLU_2899169_0_0_3"/>
<accession>B0JU58</accession>
<organism evidence="1 2">
    <name type="scientific">Microcystis aeruginosa (strain NIES-843 / IAM M-2473)</name>
    <dbReference type="NCBI Taxonomy" id="449447"/>
    <lineage>
        <taxon>Bacteria</taxon>
        <taxon>Bacillati</taxon>
        <taxon>Cyanobacteriota</taxon>
        <taxon>Cyanophyceae</taxon>
        <taxon>Oscillatoriophycideae</taxon>
        <taxon>Chroococcales</taxon>
        <taxon>Microcystaceae</taxon>
        <taxon>Microcystis</taxon>
    </lineage>
</organism>
<dbReference type="AlphaFoldDB" id="B0JU58"/>
<protein>
    <submittedName>
        <fullName evidence="1">Uncharacterized protein</fullName>
    </submittedName>
</protein>
<evidence type="ECO:0000313" key="1">
    <source>
        <dbReference type="EMBL" id="BAG01246.1"/>
    </source>
</evidence>
<dbReference type="EMBL" id="AP009552">
    <property type="protein sequence ID" value="BAG01246.1"/>
    <property type="molecule type" value="Genomic_DNA"/>
</dbReference>
<keyword evidence="2" id="KW-1185">Reference proteome</keyword>